<protein>
    <submittedName>
        <fullName evidence="1">Uncharacterized protein</fullName>
    </submittedName>
</protein>
<dbReference type="SUPFAM" id="SSF64076">
    <property type="entry name" value="MTH938-like"/>
    <property type="match status" value="1"/>
</dbReference>
<keyword evidence="2" id="KW-1185">Reference proteome</keyword>
<sequence length="135" mass="14319">MEFRRKDAVSGPVVAGFSSGGGFRLRDEAGMAEERLCGGGVLLTPVSALDWSFAGAIDALDEADFRPLFDLEPAPEFLLLGTGTVVCPPPPRLARALDRRGIGIEAMDSRAAARAWGVLRAEERWIVAALLPLAG</sequence>
<organism evidence="1 2">
    <name type="scientific">Sphingobium subterraneum</name>
    <dbReference type="NCBI Taxonomy" id="627688"/>
    <lineage>
        <taxon>Bacteria</taxon>
        <taxon>Pseudomonadati</taxon>
        <taxon>Pseudomonadota</taxon>
        <taxon>Alphaproteobacteria</taxon>
        <taxon>Sphingomonadales</taxon>
        <taxon>Sphingomonadaceae</taxon>
        <taxon>Sphingobium</taxon>
    </lineage>
</organism>
<gene>
    <name evidence="1" type="ORF">FHS92_000429</name>
</gene>
<accession>A0A841IX52</accession>
<dbReference type="InterPro" id="IPR007523">
    <property type="entry name" value="NDUFAF3/AAMDC"/>
</dbReference>
<dbReference type="RefSeq" id="WP_184077074.1">
    <property type="nucleotide sequence ID" value="NZ_JACIJP010000001.1"/>
</dbReference>
<proteinExistence type="predicted"/>
<dbReference type="Pfam" id="PF04430">
    <property type="entry name" value="DUF498"/>
    <property type="match status" value="1"/>
</dbReference>
<comment type="caution">
    <text evidence="1">The sequence shown here is derived from an EMBL/GenBank/DDBJ whole genome shotgun (WGS) entry which is preliminary data.</text>
</comment>
<evidence type="ECO:0000313" key="2">
    <source>
        <dbReference type="Proteomes" id="UP000552700"/>
    </source>
</evidence>
<dbReference type="InterPro" id="IPR036748">
    <property type="entry name" value="MTH938-like_sf"/>
</dbReference>
<dbReference type="PANTHER" id="PTHR21192:SF2">
    <property type="entry name" value="NADH DEHYDROGENASE [UBIQUINONE] 1 ALPHA SUBCOMPLEX ASSEMBLY FACTOR 3"/>
    <property type="match status" value="1"/>
</dbReference>
<dbReference type="AlphaFoldDB" id="A0A841IX52"/>
<dbReference type="Gene3D" id="3.40.1230.10">
    <property type="entry name" value="MTH938-like"/>
    <property type="match status" value="1"/>
</dbReference>
<evidence type="ECO:0000313" key="1">
    <source>
        <dbReference type="EMBL" id="MBB6122722.1"/>
    </source>
</evidence>
<reference evidence="1 2" key="1">
    <citation type="submission" date="2020-08" db="EMBL/GenBank/DDBJ databases">
        <title>Genomic Encyclopedia of Type Strains, Phase IV (KMG-IV): sequencing the most valuable type-strain genomes for metagenomic binning, comparative biology and taxonomic classification.</title>
        <authorList>
            <person name="Goeker M."/>
        </authorList>
    </citation>
    <scope>NUCLEOTIDE SEQUENCE [LARGE SCALE GENOMIC DNA]</scope>
    <source>
        <strain evidence="1 2">DSM 102255</strain>
    </source>
</reference>
<dbReference type="EMBL" id="JACIJP010000001">
    <property type="protein sequence ID" value="MBB6122722.1"/>
    <property type="molecule type" value="Genomic_DNA"/>
</dbReference>
<dbReference type="PANTHER" id="PTHR21192">
    <property type="entry name" value="NUCLEAR PROTEIN E3-3"/>
    <property type="match status" value="1"/>
</dbReference>
<dbReference type="Proteomes" id="UP000552700">
    <property type="component" value="Unassembled WGS sequence"/>
</dbReference>
<name>A0A841IX52_9SPHN</name>